<comment type="subcellular location">
    <subcellularLocation>
        <location evidence="1">Periplasm</location>
    </subcellularLocation>
</comment>
<accession>W4LA74</accession>
<feature type="binding site" description="covalent" evidence="8">
    <location>
        <position position="85"/>
    </location>
    <ligand>
        <name>heme c</name>
        <dbReference type="ChEBI" id="CHEBI:61717"/>
        <label>1</label>
    </ligand>
</feature>
<evidence type="ECO:0000256" key="10">
    <source>
        <dbReference type="SAM" id="MobiDB-lite"/>
    </source>
</evidence>
<dbReference type="GO" id="GO:0009055">
    <property type="term" value="F:electron transfer activity"/>
    <property type="evidence" value="ECO:0007669"/>
    <property type="project" value="InterPro"/>
</dbReference>
<evidence type="ECO:0000256" key="6">
    <source>
        <dbReference type="ARBA" id="ARBA00023002"/>
    </source>
</evidence>
<keyword evidence="5" id="KW-0574">Periplasm</keyword>
<dbReference type="EMBL" id="AZHW01001039">
    <property type="protein sequence ID" value="ETW94610.1"/>
    <property type="molecule type" value="Genomic_DNA"/>
</dbReference>
<keyword evidence="4" id="KW-0732">Signal</keyword>
<dbReference type="PIRSF" id="PIRSF000294">
    <property type="entry name" value="Cytochrome-c_peroxidase"/>
    <property type="match status" value="1"/>
</dbReference>
<evidence type="ECO:0000256" key="7">
    <source>
        <dbReference type="ARBA" id="ARBA00023004"/>
    </source>
</evidence>
<name>W4LA74_ENTF1</name>
<evidence type="ECO:0000256" key="8">
    <source>
        <dbReference type="PIRSR" id="PIRSR000294-1"/>
    </source>
</evidence>
<feature type="binding site" description="axial binding residue" evidence="9">
    <location>
        <position position="304"/>
    </location>
    <ligand>
        <name>heme c</name>
        <dbReference type="ChEBI" id="CHEBI:61717"/>
        <label>2</label>
    </ligand>
    <ligandPart>
        <name>Fe</name>
        <dbReference type="ChEBI" id="CHEBI:18248"/>
    </ligandPart>
</feature>
<dbReference type="Gene3D" id="1.10.760.10">
    <property type="entry name" value="Cytochrome c-like domain"/>
    <property type="match status" value="2"/>
</dbReference>
<sequence>MPTTTGERMLSPRLILWLFIVYCLIPLCTYADSAPSTSPIAFFDTEPILPIPPATGLDAAKIALGQRLFHDVRLSQHQARSCATCHRVDHGGDDGRPRSLAAGDRLYPRNTPTIFNVALNTRYNWDGNQRTLEATSEAALLSPDKMAANWSGLLAKLKSTADDVAAFKAIYREEPSREHVLDALVAYQRSLLTPNSRFDQYLRGRRDALTEAEKQGYQLFKAYGCAACHQGVNAGGNMFQKFGIVPTDKPPRDHDADDPGRFAITGMARDQRVFRVPSLRNVGVTAPYYHDGRVDTLAGAVDLMARRQLGKVLVSKEVELIVQFLHTLTGTYQGKVLSQTPPPSPPQTQKDTSS</sequence>
<comment type="caution">
    <text evidence="12">The sequence shown here is derived from an EMBL/GenBank/DDBJ whole genome shotgun (WGS) entry which is preliminary data.</text>
</comment>
<keyword evidence="2 8" id="KW-0349">Heme</keyword>
<dbReference type="Pfam" id="PF03150">
    <property type="entry name" value="CCP_MauG"/>
    <property type="match status" value="1"/>
</dbReference>
<evidence type="ECO:0000256" key="2">
    <source>
        <dbReference type="ARBA" id="ARBA00022617"/>
    </source>
</evidence>
<protein>
    <recommendedName>
        <fullName evidence="11">Cytochrome c domain-containing protein</fullName>
    </recommendedName>
</protein>
<dbReference type="PANTHER" id="PTHR30600:SF7">
    <property type="entry name" value="CYTOCHROME C PEROXIDASE-RELATED"/>
    <property type="match status" value="1"/>
</dbReference>
<dbReference type="HOGENOM" id="CLU_034652_1_0_7"/>
<dbReference type="InterPro" id="IPR036909">
    <property type="entry name" value="Cyt_c-like_dom_sf"/>
</dbReference>
<dbReference type="PROSITE" id="PS51007">
    <property type="entry name" value="CYTC"/>
    <property type="match status" value="2"/>
</dbReference>
<feature type="binding site" description="covalent" evidence="8">
    <location>
        <position position="225"/>
    </location>
    <ligand>
        <name>heme c</name>
        <dbReference type="ChEBI" id="CHEBI:61717"/>
        <label>2</label>
    </ligand>
</feature>
<keyword evidence="7 9" id="KW-0408">Iron</keyword>
<keyword evidence="3 9" id="KW-0479">Metal-binding</keyword>
<dbReference type="SUPFAM" id="SSF46626">
    <property type="entry name" value="Cytochrome c"/>
    <property type="match status" value="2"/>
</dbReference>
<dbReference type="InterPro" id="IPR026259">
    <property type="entry name" value="MauG/Cytc_peroxidase"/>
</dbReference>
<dbReference type="AlphaFoldDB" id="W4LA74"/>
<feature type="binding site" description="covalent" evidence="8">
    <location>
        <position position="82"/>
    </location>
    <ligand>
        <name>heme c</name>
        <dbReference type="ChEBI" id="CHEBI:61717"/>
        <label>1</label>
    </ligand>
</feature>
<reference evidence="12 13" key="1">
    <citation type="journal article" date="2014" name="Nature">
        <title>An environmental bacterial taxon with a large and distinct metabolic repertoire.</title>
        <authorList>
            <person name="Wilson M.C."/>
            <person name="Mori T."/>
            <person name="Ruckert C."/>
            <person name="Uria A.R."/>
            <person name="Helf M.J."/>
            <person name="Takada K."/>
            <person name="Gernert C."/>
            <person name="Steffens U.A."/>
            <person name="Heycke N."/>
            <person name="Schmitt S."/>
            <person name="Rinke C."/>
            <person name="Helfrich E.J."/>
            <person name="Brachmann A.O."/>
            <person name="Gurgui C."/>
            <person name="Wakimoto T."/>
            <person name="Kracht M."/>
            <person name="Crusemann M."/>
            <person name="Hentschel U."/>
            <person name="Abe I."/>
            <person name="Matsunaga S."/>
            <person name="Kalinowski J."/>
            <person name="Takeyama H."/>
            <person name="Piel J."/>
        </authorList>
    </citation>
    <scope>NUCLEOTIDE SEQUENCE [LARGE SCALE GENOMIC DNA]</scope>
    <source>
        <strain evidence="13">TSY1</strain>
    </source>
</reference>
<evidence type="ECO:0000256" key="3">
    <source>
        <dbReference type="ARBA" id="ARBA00022723"/>
    </source>
</evidence>
<evidence type="ECO:0000256" key="9">
    <source>
        <dbReference type="PIRSR" id="PIRSR000294-2"/>
    </source>
</evidence>
<feature type="binding site" description="covalent" evidence="8">
    <location>
        <position position="228"/>
    </location>
    <ligand>
        <name>heme c</name>
        <dbReference type="ChEBI" id="CHEBI:61717"/>
        <label>2</label>
    </ligand>
</feature>
<evidence type="ECO:0000259" key="11">
    <source>
        <dbReference type="PROSITE" id="PS51007"/>
    </source>
</evidence>
<gene>
    <name evidence="12" type="ORF">ETSY1_34105</name>
</gene>
<evidence type="ECO:0000313" key="13">
    <source>
        <dbReference type="Proteomes" id="UP000019141"/>
    </source>
</evidence>
<comment type="PTM">
    <text evidence="8">Binds 2 heme groups per subunit.</text>
</comment>
<evidence type="ECO:0000256" key="5">
    <source>
        <dbReference type="ARBA" id="ARBA00022764"/>
    </source>
</evidence>
<feature type="domain" description="Cytochrome c" evidence="11">
    <location>
        <begin position="60"/>
        <end position="175"/>
    </location>
</feature>
<feature type="region of interest" description="Disordered" evidence="10">
    <location>
        <begin position="334"/>
        <end position="354"/>
    </location>
</feature>
<dbReference type="InterPro" id="IPR004852">
    <property type="entry name" value="Di-haem_cyt_c_peroxidsae"/>
</dbReference>
<proteinExistence type="predicted"/>
<organism evidence="12 13">
    <name type="scientific">Entotheonella factor</name>
    <dbReference type="NCBI Taxonomy" id="1429438"/>
    <lineage>
        <taxon>Bacteria</taxon>
        <taxon>Pseudomonadati</taxon>
        <taxon>Nitrospinota/Tectimicrobiota group</taxon>
        <taxon>Candidatus Tectimicrobiota</taxon>
        <taxon>Candidatus Entotheonellia</taxon>
        <taxon>Candidatus Entotheonellales</taxon>
        <taxon>Candidatus Entotheonellaceae</taxon>
        <taxon>Candidatus Entotheonella</taxon>
    </lineage>
</organism>
<dbReference type="GO" id="GO:0020037">
    <property type="term" value="F:heme binding"/>
    <property type="evidence" value="ECO:0007669"/>
    <property type="project" value="InterPro"/>
</dbReference>
<evidence type="ECO:0000256" key="1">
    <source>
        <dbReference type="ARBA" id="ARBA00004418"/>
    </source>
</evidence>
<keyword evidence="6" id="KW-0560">Oxidoreductase</keyword>
<dbReference type="PANTHER" id="PTHR30600">
    <property type="entry name" value="CYTOCHROME C PEROXIDASE-RELATED"/>
    <property type="match status" value="1"/>
</dbReference>
<feature type="binding site" description="axial binding residue" evidence="9">
    <location>
        <position position="86"/>
    </location>
    <ligand>
        <name>heme c</name>
        <dbReference type="ChEBI" id="CHEBI:61717"/>
        <label>1</label>
    </ligand>
    <ligandPart>
        <name>Fe</name>
        <dbReference type="ChEBI" id="CHEBI:18248"/>
    </ligandPart>
</feature>
<dbReference type="GO" id="GO:0046872">
    <property type="term" value="F:metal ion binding"/>
    <property type="evidence" value="ECO:0007669"/>
    <property type="project" value="UniProtKB-KW"/>
</dbReference>
<dbReference type="Proteomes" id="UP000019141">
    <property type="component" value="Unassembled WGS sequence"/>
</dbReference>
<keyword evidence="13" id="KW-1185">Reference proteome</keyword>
<dbReference type="GO" id="GO:0004130">
    <property type="term" value="F:cytochrome-c peroxidase activity"/>
    <property type="evidence" value="ECO:0007669"/>
    <property type="project" value="TreeGrafter"/>
</dbReference>
<evidence type="ECO:0000256" key="4">
    <source>
        <dbReference type="ARBA" id="ARBA00022729"/>
    </source>
</evidence>
<dbReference type="InterPro" id="IPR009056">
    <property type="entry name" value="Cyt_c-like_dom"/>
</dbReference>
<dbReference type="InterPro" id="IPR051395">
    <property type="entry name" value="Cytochrome_c_Peroxidase/MauG"/>
</dbReference>
<dbReference type="GO" id="GO:0042597">
    <property type="term" value="C:periplasmic space"/>
    <property type="evidence" value="ECO:0007669"/>
    <property type="project" value="UniProtKB-SubCell"/>
</dbReference>
<comment type="cofactor">
    <cofactor evidence="8">
        <name>heme</name>
        <dbReference type="ChEBI" id="CHEBI:30413"/>
    </cofactor>
    <text evidence="8">Binds 2 heme groups.</text>
</comment>
<dbReference type="PATRIC" id="fig|1429438.4.peg.6437"/>
<evidence type="ECO:0000313" key="12">
    <source>
        <dbReference type="EMBL" id="ETW94610.1"/>
    </source>
</evidence>
<feature type="binding site" description="axial binding residue" evidence="9">
    <location>
        <position position="229"/>
    </location>
    <ligand>
        <name>heme c</name>
        <dbReference type="ChEBI" id="CHEBI:61717"/>
        <label>2</label>
    </ligand>
    <ligandPart>
        <name>Fe</name>
        <dbReference type="ChEBI" id="CHEBI:18248"/>
    </ligandPart>
</feature>
<feature type="domain" description="Cytochrome c" evidence="11">
    <location>
        <begin position="211"/>
        <end position="329"/>
    </location>
</feature>